<dbReference type="Gene3D" id="3.40.30.10">
    <property type="entry name" value="Glutaredoxin"/>
    <property type="match status" value="1"/>
</dbReference>
<gene>
    <name evidence="2" type="ORF">OF365_00200</name>
</gene>
<dbReference type="Proteomes" id="UP001207252">
    <property type="component" value="Unassembled WGS sequence"/>
</dbReference>
<protein>
    <submittedName>
        <fullName evidence="2">Spx/MgsR family RNA polymerase-binding regulatory protein</fullName>
    </submittedName>
</protein>
<name>A0ABT3BNI4_9BACT</name>
<dbReference type="NCBIfam" id="TIGR01617">
    <property type="entry name" value="arsC_related"/>
    <property type="match status" value="1"/>
</dbReference>
<accession>A0ABT3BNI4</accession>
<dbReference type="EMBL" id="JAOXHJ010000001">
    <property type="protein sequence ID" value="MCV3753812.1"/>
    <property type="molecule type" value="Genomic_DNA"/>
</dbReference>
<evidence type="ECO:0000256" key="1">
    <source>
        <dbReference type="PROSITE-ProRule" id="PRU01282"/>
    </source>
</evidence>
<dbReference type="Pfam" id="PF03960">
    <property type="entry name" value="ArsC"/>
    <property type="match status" value="1"/>
</dbReference>
<proteinExistence type="inferred from homology"/>
<dbReference type="RefSeq" id="WP_263817615.1">
    <property type="nucleotide sequence ID" value="NZ_JAOXHJ010000001.1"/>
</dbReference>
<reference evidence="2 3" key="1">
    <citation type="journal article" date="2020" name="Int. J. Syst. Evol. Microbiol.">
        <title>Ureaplasma miroungigenitalium sp. nov. isolated from northern elephant seals (Mirounga angustirostris) and Ureaplasma zalophigenitalium sp. nov. isolated from California sea lions (Zalophus californianus).</title>
        <authorList>
            <person name="Volokhov D.V."/>
            <person name="Gulland F.M."/>
            <person name="Gao Y."/>
            <person name="Chizhikov V.E."/>
        </authorList>
    </citation>
    <scope>NUCLEOTIDE SEQUENCE [LARGE SCALE GENOMIC DNA]</scope>
    <source>
        <strain evidence="2 3">CSL7644-GEN</strain>
    </source>
</reference>
<dbReference type="PANTHER" id="PTHR30041:SF7">
    <property type="entry name" value="GLOBAL TRANSCRIPTIONAL REGULATOR SPX"/>
    <property type="match status" value="1"/>
</dbReference>
<sequence>MIFVLYSLNSRSCKRVISFFRTHQISFNRILLGKDPVPIQLIKDILELTFDGYEEIFSFKTQAFLRLNISKNKLFEMHTNEVLELLSRDSELLKRPIVFQYDKFNKPLRLMVGYDNEEIEIFLRDE</sequence>
<keyword evidence="3" id="KW-1185">Reference proteome</keyword>
<dbReference type="PANTHER" id="PTHR30041">
    <property type="entry name" value="ARSENATE REDUCTASE"/>
    <property type="match status" value="1"/>
</dbReference>
<dbReference type="InterPro" id="IPR006504">
    <property type="entry name" value="Tscrpt_reg_Spx/MgsR"/>
</dbReference>
<evidence type="ECO:0000313" key="3">
    <source>
        <dbReference type="Proteomes" id="UP001207252"/>
    </source>
</evidence>
<evidence type="ECO:0000313" key="2">
    <source>
        <dbReference type="EMBL" id="MCV3753812.1"/>
    </source>
</evidence>
<organism evidence="2 3">
    <name type="scientific">Ureaplasma zalophigenitalium</name>
    <dbReference type="NCBI Taxonomy" id="907723"/>
    <lineage>
        <taxon>Bacteria</taxon>
        <taxon>Bacillati</taxon>
        <taxon>Mycoplasmatota</taxon>
        <taxon>Mycoplasmoidales</taxon>
        <taxon>Mycoplasmoidaceae</taxon>
        <taxon>Ureaplasma</taxon>
    </lineage>
</organism>
<dbReference type="InterPro" id="IPR006660">
    <property type="entry name" value="Arsenate_reductase-like"/>
</dbReference>
<comment type="caution">
    <text evidence="2">The sequence shown here is derived from an EMBL/GenBank/DDBJ whole genome shotgun (WGS) entry which is preliminary data.</text>
</comment>
<dbReference type="InterPro" id="IPR036249">
    <property type="entry name" value="Thioredoxin-like_sf"/>
</dbReference>
<comment type="similarity">
    <text evidence="1">Belongs to the ArsC family.</text>
</comment>
<dbReference type="SUPFAM" id="SSF52833">
    <property type="entry name" value="Thioredoxin-like"/>
    <property type="match status" value="1"/>
</dbReference>
<dbReference type="PROSITE" id="PS51353">
    <property type="entry name" value="ARSC"/>
    <property type="match status" value="1"/>
</dbReference>